<evidence type="ECO:0000313" key="3">
    <source>
        <dbReference type="Proteomes" id="UP000525078"/>
    </source>
</evidence>
<keyword evidence="4" id="KW-1185">Reference proteome</keyword>
<evidence type="ECO:0000313" key="2">
    <source>
        <dbReference type="EMBL" id="KAF4364024.1"/>
    </source>
</evidence>
<dbReference type="SUPFAM" id="SSF101148">
    <property type="entry name" value="Plant invertase/pectin methylesterase inhibitor"/>
    <property type="match status" value="1"/>
</dbReference>
<dbReference type="AlphaFoldDB" id="A0A7J6E1C6"/>
<reference evidence="3 4" key="1">
    <citation type="journal article" date="2020" name="bioRxiv">
        <title>Sequence and annotation of 42 cannabis genomes reveals extensive copy number variation in cannabinoid synthesis and pathogen resistance genes.</title>
        <authorList>
            <person name="Mckernan K.J."/>
            <person name="Helbert Y."/>
            <person name="Kane L.T."/>
            <person name="Ebling H."/>
            <person name="Zhang L."/>
            <person name="Liu B."/>
            <person name="Eaton Z."/>
            <person name="Mclaughlin S."/>
            <person name="Kingan S."/>
            <person name="Baybayan P."/>
            <person name="Concepcion G."/>
            <person name="Jordan M."/>
            <person name="Riva A."/>
            <person name="Barbazuk W."/>
            <person name="Harkins T."/>
        </authorList>
    </citation>
    <scope>NUCLEOTIDE SEQUENCE [LARGE SCALE GENOMIC DNA]</scope>
    <source>
        <strain evidence="3 4">cv. Jamaican Lion 4</strain>
        <strain evidence="2">Father</strain>
        <strain evidence="1">Mother</strain>
        <tissue evidence="1">Leaf</tissue>
    </source>
</reference>
<dbReference type="InterPro" id="IPR035513">
    <property type="entry name" value="Invertase/methylesterase_inhib"/>
</dbReference>
<accession>A0A7J6E1C6</accession>
<proteinExistence type="predicted"/>
<dbReference type="Gene3D" id="1.20.140.40">
    <property type="entry name" value="Invertase/pectin methylesterase inhibitor family protein"/>
    <property type="match status" value="1"/>
</dbReference>
<protein>
    <recommendedName>
        <fullName evidence="5">Pectinesterase inhibitor domain-containing protein</fullName>
    </recommendedName>
</protein>
<dbReference type="EMBL" id="JAATIP010000321">
    <property type="protein sequence ID" value="KAF4352096.1"/>
    <property type="molecule type" value="Genomic_DNA"/>
</dbReference>
<dbReference type="EMBL" id="JAATIQ010000289">
    <property type="protein sequence ID" value="KAF4364024.1"/>
    <property type="molecule type" value="Genomic_DNA"/>
</dbReference>
<name>A0A7J6E1C6_CANSA</name>
<evidence type="ECO:0008006" key="5">
    <source>
        <dbReference type="Google" id="ProtNLM"/>
    </source>
</evidence>
<evidence type="ECO:0000313" key="1">
    <source>
        <dbReference type="EMBL" id="KAF4352096.1"/>
    </source>
</evidence>
<gene>
    <name evidence="1" type="ORF">F8388_000788</name>
    <name evidence="2" type="ORF">G4B88_014981</name>
</gene>
<comment type="caution">
    <text evidence="1">The sequence shown here is derived from an EMBL/GenBank/DDBJ whole genome shotgun (WGS) entry which is preliminary data.</text>
</comment>
<organism evidence="1 3">
    <name type="scientific">Cannabis sativa</name>
    <name type="common">Hemp</name>
    <name type="synonym">Marijuana</name>
    <dbReference type="NCBI Taxonomy" id="3483"/>
    <lineage>
        <taxon>Eukaryota</taxon>
        <taxon>Viridiplantae</taxon>
        <taxon>Streptophyta</taxon>
        <taxon>Embryophyta</taxon>
        <taxon>Tracheophyta</taxon>
        <taxon>Spermatophyta</taxon>
        <taxon>Magnoliopsida</taxon>
        <taxon>eudicotyledons</taxon>
        <taxon>Gunneridae</taxon>
        <taxon>Pentapetalae</taxon>
        <taxon>rosids</taxon>
        <taxon>fabids</taxon>
        <taxon>Rosales</taxon>
        <taxon>Cannabaceae</taxon>
        <taxon>Cannabis</taxon>
    </lineage>
</organism>
<dbReference type="PANTHER" id="PTHR31890:SF9">
    <property type="entry name" value="PLANT INVERTASE_PECTIN METHYLESTERASE INHIBITOR SUPERFAMILY PROTEIN"/>
    <property type="match status" value="1"/>
</dbReference>
<evidence type="ECO:0000313" key="4">
    <source>
        <dbReference type="Proteomes" id="UP000583929"/>
    </source>
</evidence>
<sequence>MTSSSSSGSTRRAVLKQCVASYKAVIGSFKSARTELSEDAMSANYDVMVAVDYIDSCESEMSLKNVQVLSMAERNNQYIICIVSIFLISALYI</sequence>
<dbReference type="PANTHER" id="PTHR31890">
    <property type="entry name" value="PLANT INVERTASE/PECTIN METHYLESTERASE INHIBITOR SUPERFAMILY PROTEIN"/>
    <property type="match status" value="1"/>
</dbReference>
<dbReference type="Proteomes" id="UP000583929">
    <property type="component" value="Unassembled WGS sequence"/>
</dbReference>
<dbReference type="Proteomes" id="UP000525078">
    <property type="component" value="Unassembled WGS sequence"/>
</dbReference>